<evidence type="ECO:0000256" key="1">
    <source>
        <dbReference type="ARBA" id="ARBA00022679"/>
    </source>
</evidence>
<dbReference type="PROSITE" id="PS51186">
    <property type="entry name" value="GNAT"/>
    <property type="match status" value="1"/>
</dbReference>
<dbReference type="InterPro" id="IPR045039">
    <property type="entry name" value="NSI-like"/>
</dbReference>
<organism evidence="4 5">
    <name type="scientific">Polaromonas eurypsychrophila</name>
    <dbReference type="NCBI Taxonomy" id="1614635"/>
    <lineage>
        <taxon>Bacteria</taxon>
        <taxon>Pseudomonadati</taxon>
        <taxon>Pseudomonadota</taxon>
        <taxon>Betaproteobacteria</taxon>
        <taxon>Burkholderiales</taxon>
        <taxon>Comamonadaceae</taxon>
        <taxon>Polaromonas</taxon>
    </lineage>
</organism>
<dbReference type="InterPro" id="IPR016181">
    <property type="entry name" value="Acyl_CoA_acyltransferase"/>
</dbReference>
<dbReference type="CDD" id="cd04301">
    <property type="entry name" value="NAT_SF"/>
    <property type="match status" value="1"/>
</dbReference>
<dbReference type="Proteomes" id="UP000620596">
    <property type="component" value="Unassembled WGS sequence"/>
</dbReference>
<proteinExistence type="predicted"/>
<dbReference type="PANTHER" id="PTHR43626">
    <property type="entry name" value="ACYL-COA N-ACYLTRANSFERASE"/>
    <property type="match status" value="1"/>
</dbReference>
<feature type="domain" description="N-acetyltransferase" evidence="3">
    <location>
        <begin position="1"/>
        <end position="140"/>
    </location>
</feature>
<keyword evidence="2" id="KW-0012">Acyltransferase</keyword>
<dbReference type="RefSeq" id="WP_188708525.1">
    <property type="nucleotide sequence ID" value="NZ_BMIG01000007.1"/>
</dbReference>
<comment type="caution">
    <text evidence="4">The sequence shown here is derived from an EMBL/GenBank/DDBJ whole genome shotgun (WGS) entry which is preliminary data.</text>
</comment>
<keyword evidence="5" id="KW-1185">Reference proteome</keyword>
<dbReference type="PANTHER" id="PTHR43626:SF4">
    <property type="entry name" value="GCN5-RELATED N-ACETYLTRANSFERASE 2, CHLOROPLASTIC"/>
    <property type="match status" value="1"/>
</dbReference>
<dbReference type="Pfam" id="PF00583">
    <property type="entry name" value="Acetyltransf_1"/>
    <property type="match status" value="1"/>
</dbReference>
<gene>
    <name evidence="4" type="ORF">GCM10011496_21610</name>
</gene>
<reference evidence="4" key="2">
    <citation type="submission" date="2020-09" db="EMBL/GenBank/DDBJ databases">
        <authorList>
            <person name="Sun Q."/>
            <person name="Zhou Y."/>
        </authorList>
    </citation>
    <scope>NUCLEOTIDE SEQUENCE</scope>
    <source>
        <strain evidence="4">CGMCC 1.15322</strain>
    </source>
</reference>
<dbReference type="SUPFAM" id="SSF55729">
    <property type="entry name" value="Acyl-CoA N-acyltransferases (Nat)"/>
    <property type="match status" value="1"/>
</dbReference>
<dbReference type="Gene3D" id="3.40.630.30">
    <property type="match status" value="1"/>
</dbReference>
<evidence type="ECO:0000256" key="2">
    <source>
        <dbReference type="ARBA" id="ARBA00023315"/>
    </source>
</evidence>
<dbReference type="AlphaFoldDB" id="A0A916SGW4"/>
<keyword evidence="1" id="KW-0808">Transferase</keyword>
<evidence type="ECO:0000259" key="3">
    <source>
        <dbReference type="PROSITE" id="PS51186"/>
    </source>
</evidence>
<name>A0A916SGW4_9BURK</name>
<evidence type="ECO:0000313" key="5">
    <source>
        <dbReference type="Proteomes" id="UP000620596"/>
    </source>
</evidence>
<accession>A0A916SGW4</accession>
<dbReference type="EMBL" id="BMIG01000007">
    <property type="protein sequence ID" value="GGB00249.1"/>
    <property type="molecule type" value="Genomic_DNA"/>
</dbReference>
<evidence type="ECO:0000313" key="4">
    <source>
        <dbReference type="EMBL" id="GGB00249.1"/>
    </source>
</evidence>
<dbReference type="GO" id="GO:0008080">
    <property type="term" value="F:N-acetyltransferase activity"/>
    <property type="evidence" value="ECO:0007669"/>
    <property type="project" value="InterPro"/>
</dbReference>
<dbReference type="InterPro" id="IPR000182">
    <property type="entry name" value="GNAT_dom"/>
</dbReference>
<protein>
    <submittedName>
        <fullName evidence="4">N-acetyltransferase</fullName>
    </submittedName>
</protein>
<reference evidence="4" key="1">
    <citation type="journal article" date="2014" name="Int. J. Syst. Evol. Microbiol.">
        <title>Complete genome sequence of Corynebacterium casei LMG S-19264T (=DSM 44701T), isolated from a smear-ripened cheese.</title>
        <authorList>
            <consortium name="US DOE Joint Genome Institute (JGI-PGF)"/>
            <person name="Walter F."/>
            <person name="Albersmeier A."/>
            <person name="Kalinowski J."/>
            <person name="Ruckert C."/>
        </authorList>
    </citation>
    <scope>NUCLEOTIDE SEQUENCE</scope>
    <source>
        <strain evidence="4">CGMCC 1.15322</strain>
    </source>
</reference>
<dbReference type="GO" id="GO:0005737">
    <property type="term" value="C:cytoplasm"/>
    <property type="evidence" value="ECO:0007669"/>
    <property type="project" value="TreeGrafter"/>
</dbReference>
<sequence>MPLTWTDQLADIDWSELSALYAAAPLGNKSPENLQTVFTNSMFRCFASENGKLVGVGRVLADGVDCAYICDIAVLPSHQGTGLGKEIVSHLVDLSRGHRKIILYAVPGKEGFYRKLAFRRMTTAMAIFDDQAGAMARGYINET</sequence>